<sequence length="268" mass="29542">MAAILESITISGCSAFRLSNTSSSLVMASSVLSIPSTCKSDDLSKFSGLNLQLRYQRNAVTSAVSKKARVVHQGEWLFVKLRDLPGFDLMDNCCVRPPVVQSDDQQKKKGKKKANPFSVDYGLNNGGGGGMLLVLSDPTGRDIGISYELGQELERMEFGITYLCTGDTFACKSISKKKLRTATDIEDVRREFEIMKHLPPHPNIVRLKDTYEDDVAVNLVMELCEGEELCDRIVARGHYTERAASVVTKMIVEVVHVCLLSSASFPIL</sequence>
<evidence type="ECO:0000256" key="4">
    <source>
        <dbReference type="ARBA" id="ARBA00022777"/>
    </source>
</evidence>
<evidence type="ECO:0000256" key="3">
    <source>
        <dbReference type="ARBA" id="ARBA00022741"/>
    </source>
</evidence>
<organism evidence="7 8">
    <name type="scientific">Kingdonia uniflora</name>
    <dbReference type="NCBI Taxonomy" id="39325"/>
    <lineage>
        <taxon>Eukaryota</taxon>
        <taxon>Viridiplantae</taxon>
        <taxon>Streptophyta</taxon>
        <taxon>Embryophyta</taxon>
        <taxon>Tracheophyta</taxon>
        <taxon>Spermatophyta</taxon>
        <taxon>Magnoliopsida</taxon>
        <taxon>Ranunculales</taxon>
        <taxon>Circaeasteraceae</taxon>
        <taxon>Kingdonia</taxon>
    </lineage>
</organism>
<name>A0A7J7L4B3_9MAGN</name>
<evidence type="ECO:0000259" key="6">
    <source>
        <dbReference type="PROSITE" id="PS50011"/>
    </source>
</evidence>
<dbReference type="PANTHER" id="PTHR24349">
    <property type="entry name" value="SERINE/THREONINE-PROTEIN KINASE"/>
    <property type="match status" value="1"/>
</dbReference>
<keyword evidence="4" id="KW-0418">Kinase</keyword>
<keyword evidence="8" id="KW-1185">Reference proteome</keyword>
<feature type="domain" description="Protein kinase" evidence="6">
    <location>
        <begin position="147"/>
        <end position="268"/>
    </location>
</feature>
<reference evidence="7 8" key="1">
    <citation type="journal article" date="2020" name="IScience">
        <title>Genome Sequencing of the Endangered Kingdonia uniflora (Circaeasteraceae, Ranunculales) Reveals Potential Mechanisms of Evolutionary Specialization.</title>
        <authorList>
            <person name="Sun Y."/>
            <person name="Deng T."/>
            <person name="Zhang A."/>
            <person name="Moore M.J."/>
            <person name="Landis J.B."/>
            <person name="Lin N."/>
            <person name="Zhang H."/>
            <person name="Zhang X."/>
            <person name="Huang J."/>
            <person name="Zhang X."/>
            <person name="Sun H."/>
            <person name="Wang H."/>
        </authorList>
    </citation>
    <scope>NUCLEOTIDE SEQUENCE [LARGE SCALE GENOMIC DNA]</scope>
    <source>
        <strain evidence="7">TB1705</strain>
        <tissue evidence="7">Leaf</tissue>
    </source>
</reference>
<dbReference type="Proteomes" id="UP000541444">
    <property type="component" value="Unassembled WGS sequence"/>
</dbReference>
<accession>A0A7J7L4B3</accession>
<dbReference type="GO" id="GO:0005524">
    <property type="term" value="F:ATP binding"/>
    <property type="evidence" value="ECO:0007669"/>
    <property type="project" value="UniProtKB-KW"/>
</dbReference>
<dbReference type="Pfam" id="PF00069">
    <property type="entry name" value="Pkinase"/>
    <property type="match status" value="1"/>
</dbReference>
<dbReference type="GO" id="GO:0004674">
    <property type="term" value="F:protein serine/threonine kinase activity"/>
    <property type="evidence" value="ECO:0007669"/>
    <property type="project" value="UniProtKB-KW"/>
</dbReference>
<evidence type="ECO:0000256" key="1">
    <source>
        <dbReference type="ARBA" id="ARBA00022527"/>
    </source>
</evidence>
<dbReference type="Gene3D" id="3.30.200.20">
    <property type="entry name" value="Phosphorylase Kinase, domain 1"/>
    <property type="match status" value="1"/>
</dbReference>
<proteinExistence type="predicted"/>
<dbReference type="InterPro" id="IPR050205">
    <property type="entry name" value="CDPK_Ser/Thr_kinases"/>
</dbReference>
<dbReference type="SMART" id="SM00220">
    <property type="entry name" value="S_TKc"/>
    <property type="match status" value="1"/>
</dbReference>
<dbReference type="OrthoDB" id="40902at2759"/>
<evidence type="ECO:0000313" key="8">
    <source>
        <dbReference type="Proteomes" id="UP000541444"/>
    </source>
</evidence>
<gene>
    <name evidence="7" type="ORF">GIB67_009923</name>
</gene>
<keyword evidence="5" id="KW-0067">ATP-binding</keyword>
<keyword evidence="1" id="KW-0723">Serine/threonine-protein kinase</keyword>
<dbReference type="InterPro" id="IPR000719">
    <property type="entry name" value="Prot_kinase_dom"/>
</dbReference>
<protein>
    <recommendedName>
        <fullName evidence="6">Protein kinase domain-containing protein</fullName>
    </recommendedName>
</protein>
<dbReference type="EMBL" id="JACGCM010002657">
    <property type="protein sequence ID" value="KAF6137447.1"/>
    <property type="molecule type" value="Genomic_DNA"/>
</dbReference>
<evidence type="ECO:0000313" key="7">
    <source>
        <dbReference type="EMBL" id="KAF6137447.1"/>
    </source>
</evidence>
<dbReference type="PROSITE" id="PS50011">
    <property type="entry name" value="PROTEIN_KINASE_DOM"/>
    <property type="match status" value="1"/>
</dbReference>
<keyword evidence="2" id="KW-0808">Transferase</keyword>
<comment type="caution">
    <text evidence="7">The sequence shown here is derived from an EMBL/GenBank/DDBJ whole genome shotgun (WGS) entry which is preliminary data.</text>
</comment>
<evidence type="ECO:0000256" key="5">
    <source>
        <dbReference type="ARBA" id="ARBA00022840"/>
    </source>
</evidence>
<dbReference type="SUPFAM" id="SSF56112">
    <property type="entry name" value="Protein kinase-like (PK-like)"/>
    <property type="match status" value="1"/>
</dbReference>
<dbReference type="Gene3D" id="1.10.510.10">
    <property type="entry name" value="Transferase(Phosphotransferase) domain 1"/>
    <property type="match status" value="1"/>
</dbReference>
<dbReference type="AlphaFoldDB" id="A0A7J7L4B3"/>
<evidence type="ECO:0000256" key="2">
    <source>
        <dbReference type="ARBA" id="ARBA00022679"/>
    </source>
</evidence>
<dbReference type="InterPro" id="IPR011009">
    <property type="entry name" value="Kinase-like_dom_sf"/>
</dbReference>
<keyword evidence="3" id="KW-0547">Nucleotide-binding</keyword>